<reference evidence="3" key="1">
    <citation type="journal article" date="2019" name="Int. J. Syst. Evol. Microbiol.">
        <title>The Global Catalogue of Microorganisms (GCM) 10K type strain sequencing project: providing services to taxonomists for standard genome sequencing and annotation.</title>
        <authorList>
            <consortium name="The Broad Institute Genomics Platform"/>
            <consortium name="The Broad Institute Genome Sequencing Center for Infectious Disease"/>
            <person name="Wu L."/>
            <person name="Ma J."/>
        </authorList>
    </citation>
    <scope>NUCLEOTIDE SEQUENCE [LARGE SCALE GENOMIC DNA]</scope>
    <source>
        <strain evidence="3">JCM 3369</strain>
    </source>
</reference>
<gene>
    <name evidence="2" type="ORF">ACFSC7_01340</name>
</gene>
<protein>
    <submittedName>
        <fullName evidence="2">Uncharacterized protein</fullName>
    </submittedName>
</protein>
<dbReference type="RefSeq" id="WP_149891975.1">
    <property type="nucleotide sequence ID" value="NZ_JBHUFA010000001.1"/>
</dbReference>
<keyword evidence="3" id="KW-1185">Reference proteome</keyword>
<evidence type="ECO:0000256" key="1">
    <source>
        <dbReference type="SAM" id="Phobius"/>
    </source>
</evidence>
<accession>A0ABW4JPZ0</accession>
<feature type="transmembrane region" description="Helical" evidence="1">
    <location>
        <begin position="51"/>
        <end position="72"/>
    </location>
</feature>
<evidence type="ECO:0000313" key="3">
    <source>
        <dbReference type="Proteomes" id="UP001597327"/>
    </source>
</evidence>
<dbReference type="EMBL" id="JBHUFA010000001">
    <property type="protein sequence ID" value="MFD1694140.1"/>
    <property type="molecule type" value="Genomic_DNA"/>
</dbReference>
<name>A0ABW4JPZ0_9HYPH</name>
<sequence length="78" mass="7969">MTPSLAGLIGAGLGLYLGWLDGKVLSGILGAQAERKRGEGAGNSILVRYQAQIRALSLGCPLVAFPIIGYWAGISLAG</sequence>
<dbReference type="Proteomes" id="UP001597327">
    <property type="component" value="Unassembled WGS sequence"/>
</dbReference>
<organism evidence="2 3">
    <name type="scientific">Roseibium aestuarii</name>
    <dbReference type="NCBI Taxonomy" id="2600299"/>
    <lineage>
        <taxon>Bacteria</taxon>
        <taxon>Pseudomonadati</taxon>
        <taxon>Pseudomonadota</taxon>
        <taxon>Alphaproteobacteria</taxon>
        <taxon>Hyphomicrobiales</taxon>
        <taxon>Stappiaceae</taxon>
        <taxon>Roseibium</taxon>
    </lineage>
</organism>
<comment type="caution">
    <text evidence="2">The sequence shown here is derived from an EMBL/GenBank/DDBJ whole genome shotgun (WGS) entry which is preliminary data.</text>
</comment>
<keyword evidence="1" id="KW-0472">Membrane</keyword>
<keyword evidence="1" id="KW-1133">Transmembrane helix</keyword>
<evidence type="ECO:0000313" key="2">
    <source>
        <dbReference type="EMBL" id="MFD1694140.1"/>
    </source>
</evidence>
<keyword evidence="1" id="KW-0812">Transmembrane</keyword>
<feature type="transmembrane region" description="Helical" evidence="1">
    <location>
        <begin position="6"/>
        <end position="30"/>
    </location>
</feature>
<proteinExistence type="predicted"/>